<dbReference type="InterPro" id="IPR022893">
    <property type="entry name" value="Shikimate_DH_fam"/>
</dbReference>
<feature type="binding site" evidence="8">
    <location>
        <position position="246"/>
    </location>
    <ligand>
        <name>shikimate</name>
        <dbReference type="ChEBI" id="CHEBI:36208"/>
    </ligand>
</feature>
<evidence type="ECO:0000256" key="6">
    <source>
        <dbReference type="ARBA" id="ARBA00023141"/>
    </source>
</evidence>
<feature type="binding site" evidence="8">
    <location>
        <position position="244"/>
    </location>
    <ligand>
        <name>NADP(+)</name>
        <dbReference type="ChEBI" id="CHEBI:58349"/>
    </ligand>
</feature>
<feature type="binding site" evidence="8">
    <location>
        <position position="76"/>
    </location>
    <ligand>
        <name>shikimate</name>
        <dbReference type="ChEBI" id="CHEBI:36208"/>
    </ligand>
</feature>
<dbReference type="GO" id="GO:0050661">
    <property type="term" value="F:NADP binding"/>
    <property type="evidence" value="ECO:0007669"/>
    <property type="project" value="InterPro"/>
</dbReference>
<feature type="binding site" evidence="8">
    <location>
        <begin position="29"/>
        <end position="31"/>
    </location>
    <ligand>
        <name>shikimate</name>
        <dbReference type="ChEBI" id="CHEBI:36208"/>
    </ligand>
</feature>
<dbReference type="SUPFAM" id="SSF51735">
    <property type="entry name" value="NAD(P)-binding Rossmann-fold domains"/>
    <property type="match status" value="1"/>
</dbReference>
<dbReference type="PANTHER" id="PTHR21089:SF1">
    <property type="entry name" value="BIFUNCTIONAL 3-DEHYDROQUINATE DEHYDRATASE_SHIKIMATE DEHYDROGENASE, CHLOROPLASTIC"/>
    <property type="match status" value="1"/>
</dbReference>
<dbReference type="HAMAP" id="MF_00222">
    <property type="entry name" value="Shikimate_DH_AroE"/>
    <property type="match status" value="1"/>
</dbReference>
<dbReference type="EC" id="1.1.1.25" evidence="2 8"/>
<dbReference type="NCBIfam" id="TIGR00507">
    <property type="entry name" value="aroE"/>
    <property type="match status" value="1"/>
</dbReference>
<comment type="catalytic activity">
    <reaction evidence="7 8">
        <text>shikimate + NADP(+) = 3-dehydroshikimate + NADPH + H(+)</text>
        <dbReference type="Rhea" id="RHEA:17737"/>
        <dbReference type="ChEBI" id="CHEBI:15378"/>
        <dbReference type="ChEBI" id="CHEBI:16630"/>
        <dbReference type="ChEBI" id="CHEBI:36208"/>
        <dbReference type="ChEBI" id="CHEBI:57783"/>
        <dbReference type="ChEBI" id="CHEBI:58349"/>
        <dbReference type="EC" id="1.1.1.25"/>
    </reaction>
</comment>
<dbReference type="Proteomes" id="UP000316562">
    <property type="component" value="Unassembled WGS sequence"/>
</dbReference>
<evidence type="ECO:0000313" key="12">
    <source>
        <dbReference type="EMBL" id="RZD15608.1"/>
    </source>
</evidence>
<keyword evidence="4 8" id="KW-0521">NADP</keyword>
<evidence type="ECO:0000256" key="8">
    <source>
        <dbReference type="HAMAP-Rule" id="MF_00222"/>
    </source>
</evidence>
<dbReference type="Gene3D" id="3.40.50.720">
    <property type="entry name" value="NAD(P)-binding Rossmann-like Domain"/>
    <property type="match status" value="1"/>
</dbReference>
<dbReference type="EMBL" id="SGBC01000004">
    <property type="protein sequence ID" value="RZD15608.1"/>
    <property type="molecule type" value="Genomic_DNA"/>
</dbReference>
<organism evidence="12 13">
    <name type="scientific">Acididesulfobacter guangdongensis</name>
    <dbReference type="NCBI Taxonomy" id="2597225"/>
    <lineage>
        <taxon>Bacteria</taxon>
        <taxon>Deltaproteobacteria</taxon>
        <taxon>Candidatus Acidulodesulfobacterales</taxon>
        <taxon>Candidatus Acididesulfobacter</taxon>
    </lineage>
</organism>
<evidence type="ECO:0000259" key="11">
    <source>
        <dbReference type="Pfam" id="PF18317"/>
    </source>
</evidence>
<dbReference type="AlphaFoldDB" id="A0A519BEC2"/>
<feature type="binding site" evidence="8">
    <location>
        <begin position="141"/>
        <end position="145"/>
    </location>
    <ligand>
        <name>NADP(+)</name>
        <dbReference type="ChEBI" id="CHEBI:58349"/>
    </ligand>
</feature>
<evidence type="ECO:0000256" key="1">
    <source>
        <dbReference type="ARBA" id="ARBA00004871"/>
    </source>
</evidence>
<dbReference type="InterPro" id="IPR046346">
    <property type="entry name" value="Aminoacid_DH-like_N_sf"/>
</dbReference>
<keyword evidence="5 8" id="KW-0560">Oxidoreductase</keyword>
<dbReference type="InterPro" id="IPR013708">
    <property type="entry name" value="Shikimate_DH-bd_N"/>
</dbReference>
<evidence type="ECO:0000259" key="10">
    <source>
        <dbReference type="Pfam" id="PF08501"/>
    </source>
</evidence>
<keyword evidence="3 8" id="KW-0028">Amino-acid biosynthesis</keyword>
<comment type="function">
    <text evidence="8">Involved in the biosynthesis of the chorismate, which leads to the biosynthesis of aromatic amino acids. Catalyzes the reversible NADPH linked reduction of 3-dehydroshikimate (DHSA) to yield shikimate (SA).</text>
</comment>
<dbReference type="GO" id="GO:0009423">
    <property type="term" value="P:chorismate biosynthetic process"/>
    <property type="evidence" value="ECO:0007669"/>
    <property type="project" value="UniProtKB-UniRule"/>
</dbReference>
<dbReference type="Pfam" id="PF18317">
    <property type="entry name" value="SDH_C"/>
    <property type="match status" value="1"/>
</dbReference>
<dbReference type="GO" id="GO:0009073">
    <property type="term" value="P:aromatic amino acid family biosynthetic process"/>
    <property type="evidence" value="ECO:0007669"/>
    <property type="project" value="UniProtKB-KW"/>
</dbReference>
<dbReference type="SUPFAM" id="SSF53223">
    <property type="entry name" value="Aminoacid dehydrogenase-like, N-terminal domain"/>
    <property type="match status" value="1"/>
</dbReference>
<evidence type="ECO:0000256" key="7">
    <source>
        <dbReference type="ARBA" id="ARBA00049442"/>
    </source>
</evidence>
<proteinExistence type="inferred from homology"/>
<dbReference type="InterPro" id="IPR036291">
    <property type="entry name" value="NAD(P)-bd_dom_sf"/>
</dbReference>
<name>A0A519BEC2_ACIG2</name>
<evidence type="ECO:0000256" key="2">
    <source>
        <dbReference type="ARBA" id="ARBA00012962"/>
    </source>
</evidence>
<dbReference type="InterPro" id="IPR006151">
    <property type="entry name" value="Shikm_DH/Glu-tRNA_Rdtase"/>
</dbReference>
<dbReference type="CDD" id="cd01065">
    <property type="entry name" value="NAD_bind_Shikimate_DH"/>
    <property type="match status" value="1"/>
</dbReference>
<feature type="domain" description="Quinate/shikimate 5-dehydrogenase/glutamyl-tRNA reductase" evidence="9">
    <location>
        <begin position="127"/>
        <end position="184"/>
    </location>
</feature>
<feature type="domain" description="Shikimate dehydrogenase substrate binding N-terminal" evidence="10">
    <location>
        <begin position="21"/>
        <end position="103"/>
    </location>
</feature>
<dbReference type="UniPathway" id="UPA00053">
    <property type="reaction ID" value="UER00087"/>
</dbReference>
<dbReference type="PANTHER" id="PTHR21089">
    <property type="entry name" value="SHIKIMATE DEHYDROGENASE"/>
    <property type="match status" value="1"/>
</dbReference>
<feature type="domain" description="SDH C-terminal" evidence="11">
    <location>
        <begin position="267"/>
        <end position="291"/>
    </location>
</feature>
<feature type="binding site" evidence="8">
    <location>
        <position position="101"/>
    </location>
    <ligand>
        <name>shikimate</name>
        <dbReference type="ChEBI" id="CHEBI:36208"/>
    </ligand>
</feature>
<dbReference type="InterPro" id="IPR041121">
    <property type="entry name" value="SDH_C"/>
</dbReference>
<comment type="caution">
    <text evidence="8">Lacks conserved residue(s) required for the propagation of feature annotation.</text>
</comment>
<comment type="similarity">
    <text evidence="8">Belongs to the shikimate dehydrogenase family.</text>
</comment>
<keyword evidence="6 8" id="KW-0057">Aromatic amino acid biosynthesis</keyword>
<comment type="caution">
    <text evidence="12">The sequence shown here is derived from an EMBL/GenBank/DDBJ whole genome shotgun (WGS) entry which is preliminary data.</text>
</comment>
<feature type="binding site" evidence="8">
    <location>
        <position position="267"/>
    </location>
    <ligand>
        <name>NADP(+)</name>
        <dbReference type="ChEBI" id="CHEBI:58349"/>
    </ligand>
</feature>
<evidence type="ECO:0000313" key="13">
    <source>
        <dbReference type="Proteomes" id="UP000316562"/>
    </source>
</evidence>
<evidence type="ECO:0000256" key="4">
    <source>
        <dbReference type="ARBA" id="ARBA00022857"/>
    </source>
</evidence>
<dbReference type="Gene3D" id="3.40.50.10860">
    <property type="entry name" value="Leucine Dehydrogenase, chain A, domain 1"/>
    <property type="match status" value="1"/>
</dbReference>
<protein>
    <recommendedName>
        <fullName evidence="2 8">Shikimate dehydrogenase (NADP(+))</fullName>
        <shortName evidence="8">SDH</shortName>
        <ecNumber evidence="2 8">1.1.1.25</ecNumber>
    </recommendedName>
</protein>
<feature type="binding site" evidence="8">
    <location>
        <position position="274"/>
    </location>
    <ligand>
        <name>shikimate</name>
        <dbReference type="ChEBI" id="CHEBI:36208"/>
    </ligand>
</feature>
<gene>
    <name evidence="8 12" type="primary">aroE</name>
    <name evidence="12" type="ORF">EVJ46_08730</name>
</gene>
<feature type="active site" description="Proton acceptor" evidence="8">
    <location>
        <position position="80"/>
    </location>
</feature>
<dbReference type="Pfam" id="PF08501">
    <property type="entry name" value="Shikimate_dh_N"/>
    <property type="match status" value="1"/>
</dbReference>
<dbReference type="GO" id="GO:0008652">
    <property type="term" value="P:amino acid biosynthetic process"/>
    <property type="evidence" value="ECO:0007669"/>
    <property type="project" value="UniProtKB-KW"/>
</dbReference>
<sequence length="297" mass="33192">MDVIISENLKDKYVCPLVLGIFGHNISYSVSPLIHNKLGNILKLNLCYKKFDIGPDCFTEAFNGFKTLKLDGANITKPYKIEVVKYLDKLSREAEMIGAVNTVKLENNIYKGYNTDSCGFIKSVKYEFNFNINNAKIVIIGAGGAAKAVLYSVLKEGASNIYVINRNQEKAAQLVETAAKWSEYNNWLNIQSLSYSDFLSGKIKDAFYDCNLIINTATPSEESAGTILSLPFSKLNKNAYAIDISYNPPETPFMSIMKENKIKTANGFSMLIFQAIESFYIWTGKKPAFDFTVNAVK</sequence>
<comment type="pathway">
    <text evidence="1 8">Metabolic intermediate biosynthesis; chorismate biosynthesis; chorismate from D-erythrose 4-phosphate and phosphoenolpyruvate: step 4/7.</text>
</comment>
<evidence type="ECO:0000256" key="5">
    <source>
        <dbReference type="ARBA" id="ARBA00023002"/>
    </source>
</evidence>
<dbReference type="InterPro" id="IPR011342">
    <property type="entry name" value="Shikimate_DH"/>
</dbReference>
<reference evidence="12 13" key="1">
    <citation type="journal article" date="2019" name="ISME J.">
        <title>Insights into ecological role of a new deltaproteobacterial order Candidatus Acidulodesulfobacterales by metagenomics and metatranscriptomics.</title>
        <authorList>
            <person name="Tan S."/>
            <person name="Liu J."/>
            <person name="Fang Y."/>
            <person name="Hedlund B.P."/>
            <person name="Lian Z.H."/>
            <person name="Huang L.Y."/>
            <person name="Li J.T."/>
            <person name="Huang L.N."/>
            <person name="Li W.J."/>
            <person name="Jiang H.C."/>
            <person name="Dong H.L."/>
            <person name="Shu W.S."/>
        </authorList>
    </citation>
    <scope>NUCLEOTIDE SEQUENCE [LARGE SCALE GENOMIC DNA]</scope>
    <source>
        <strain evidence="12">AP2</strain>
    </source>
</reference>
<dbReference type="GO" id="GO:0004764">
    <property type="term" value="F:shikimate 3-dehydrogenase (NADP+) activity"/>
    <property type="evidence" value="ECO:0007669"/>
    <property type="project" value="UniProtKB-UniRule"/>
</dbReference>
<dbReference type="GO" id="GO:0019632">
    <property type="term" value="P:shikimate metabolic process"/>
    <property type="evidence" value="ECO:0007669"/>
    <property type="project" value="InterPro"/>
</dbReference>
<evidence type="ECO:0000256" key="3">
    <source>
        <dbReference type="ARBA" id="ARBA00022605"/>
    </source>
</evidence>
<comment type="subunit">
    <text evidence="8">Homodimer.</text>
</comment>
<evidence type="ECO:0000259" key="9">
    <source>
        <dbReference type="Pfam" id="PF01488"/>
    </source>
</evidence>
<dbReference type="Pfam" id="PF01488">
    <property type="entry name" value="Shikimate_DH"/>
    <property type="match status" value="1"/>
</dbReference>
<accession>A0A519BEC2</accession>
<feature type="binding site" evidence="8">
    <location>
        <position position="116"/>
    </location>
    <ligand>
        <name>shikimate</name>
        <dbReference type="ChEBI" id="CHEBI:36208"/>
    </ligand>
</feature>